<dbReference type="Gene3D" id="3.40.50.620">
    <property type="entry name" value="HUPs"/>
    <property type="match status" value="1"/>
</dbReference>
<evidence type="ECO:0000256" key="2">
    <source>
        <dbReference type="ARBA" id="ARBA00022723"/>
    </source>
</evidence>
<dbReference type="PRINTS" id="PR00987">
    <property type="entry name" value="TRNASYNTHGLU"/>
</dbReference>
<evidence type="ECO:0000256" key="6">
    <source>
        <dbReference type="ARBA" id="ARBA00023146"/>
    </source>
</evidence>
<evidence type="ECO:0000256" key="7">
    <source>
        <dbReference type="RuleBase" id="RU363037"/>
    </source>
</evidence>
<dbReference type="Proteomes" id="UP000256900">
    <property type="component" value="Unassembled WGS sequence"/>
</dbReference>
<keyword evidence="4" id="KW-0862">Zinc</keyword>
<comment type="caution">
    <text evidence="9">The sequence shown here is derived from an EMBL/GenBank/DDBJ whole genome shotgun (WGS) entry which is preliminary data.</text>
</comment>
<feature type="domain" description="Glutamyl/glutaminyl-tRNA synthetase class Ib catalytic" evidence="8">
    <location>
        <begin position="30"/>
        <end position="288"/>
    </location>
</feature>
<evidence type="ECO:0000313" key="9">
    <source>
        <dbReference type="EMBL" id="REF86469.1"/>
    </source>
</evidence>
<dbReference type="PANTHER" id="PTHR43311:SF1">
    <property type="entry name" value="GLUTAMYL-Q TRNA(ASP) SYNTHETASE"/>
    <property type="match status" value="1"/>
</dbReference>
<dbReference type="SUPFAM" id="SSF52374">
    <property type="entry name" value="Nucleotidylyl transferase"/>
    <property type="match status" value="1"/>
</dbReference>
<dbReference type="GO" id="GO:0006424">
    <property type="term" value="P:glutamyl-tRNA aminoacylation"/>
    <property type="evidence" value="ECO:0007669"/>
    <property type="project" value="TreeGrafter"/>
</dbReference>
<keyword evidence="6 7" id="KW-0030">Aminoacyl-tRNA synthetase</keyword>
<organism evidence="9 10">
    <name type="scientific">Methylovirgula ligni</name>
    <dbReference type="NCBI Taxonomy" id="569860"/>
    <lineage>
        <taxon>Bacteria</taxon>
        <taxon>Pseudomonadati</taxon>
        <taxon>Pseudomonadota</taxon>
        <taxon>Alphaproteobacteria</taxon>
        <taxon>Hyphomicrobiales</taxon>
        <taxon>Beijerinckiaceae</taxon>
        <taxon>Methylovirgula</taxon>
    </lineage>
</organism>
<dbReference type="GO" id="GO:0005829">
    <property type="term" value="C:cytosol"/>
    <property type="evidence" value="ECO:0007669"/>
    <property type="project" value="TreeGrafter"/>
</dbReference>
<dbReference type="GO" id="GO:0005524">
    <property type="term" value="F:ATP binding"/>
    <property type="evidence" value="ECO:0007669"/>
    <property type="project" value="UniProtKB-KW"/>
</dbReference>
<evidence type="ECO:0000256" key="3">
    <source>
        <dbReference type="ARBA" id="ARBA00022741"/>
    </source>
</evidence>
<keyword evidence="3 7" id="KW-0547">Nucleotide-binding</keyword>
<dbReference type="PROSITE" id="PS00178">
    <property type="entry name" value="AA_TRNA_LIGASE_I"/>
    <property type="match status" value="1"/>
</dbReference>
<gene>
    <name evidence="9" type="ORF">DES32_2523</name>
</gene>
<evidence type="ECO:0000256" key="5">
    <source>
        <dbReference type="ARBA" id="ARBA00022840"/>
    </source>
</evidence>
<dbReference type="InterPro" id="IPR049940">
    <property type="entry name" value="GluQ/Sye"/>
</dbReference>
<dbReference type="EMBL" id="QUMO01000003">
    <property type="protein sequence ID" value="REF86469.1"/>
    <property type="molecule type" value="Genomic_DNA"/>
</dbReference>
<evidence type="ECO:0000259" key="8">
    <source>
        <dbReference type="Pfam" id="PF00749"/>
    </source>
</evidence>
<keyword evidence="1 7" id="KW-0436">Ligase</keyword>
<dbReference type="InterPro" id="IPR020058">
    <property type="entry name" value="Glu/Gln-tRNA-synth_Ib_cat-dom"/>
</dbReference>
<dbReference type="InterPro" id="IPR014729">
    <property type="entry name" value="Rossmann-like_a/b/a_fold"/>
</dbReference>
<dbReference type="AlphaFoldDB" id="A0A3D9Z5L9"/>
<dbReference type="PANTHER" id="PTHR43311">
    <property type="entry name" value="GLUTAMATE--TRNA LIGASE"/>
    <property type="match status" value="1"/>
</dbReference>
<dbReference type="GO" id="GO:0004818">
    <property type="term" value="F:glutamate-tRNA ligase activity"/>
    <property type="evidence" value="ECO:0007669"/>
    <property type="project" value="TreeGrafter"/>
</dbReference>
<evidence type="ECO:0000256" key="1">
    <source>
        <dbReference type="ARBA" id="ARBA00022598"/>
    </source>
</evidence>
<evidence type="ECO:0000256" key="4">
    <source>
        <dbReference type="ARBA" id="ARBA00022833"/>
    </source>
</evidence>
<comment type="similarity">
    <text evidence="7">Belongs to the class-I aminoacyl-tRNA synthetase family.</text>
</comment>
<keyword evidence="2" id="KW-0479">Metal-binding</keyword>
<keyword evidence="7" id="KW-0648">Protein biosynthesis</keyword>
<proteinExistence type="inferred from homology"/>
<sequence>MLVVYQLTPCSRSDESRRPMTRSYISRAFRFAPSPNGYLHLGHGFSALLNHEMALGTGGKLLLRIEDIDLERCRPEFEQAIYEDLAWLGLKWEQPVRRQSEHFDAYREALASLEKRGLVYPCFCSRADVVTATSERADWPRDPDDSPLYPSTCRHLSRAERQRRLDAGQPAAWRLDMARALKELRRPVDWREYGGGSEPRLVTAQPALWGDTILSRKDVPASYHIAVVVDDALQGVTDVVRGEDLFMATGLHRLLQILLDLPTPDYHHHELLRDAAGRKLSKSLRAKSLRVLRQEGLTPGQLKAQLGLDKRSFAFVP</sequence>
<dbReference type="InterPro" id="IPR001412">
    <property type="entry name" value="aa-tRNA-synth_I_CS"/>
</dbReference>
<name>A0A3D9Z5L9_9HYPH</name>
<dbReference type="NCBIfam" id="NF004315">
    <property type="entry name" value="PRK05710.1-4"/>
    <property type="match status" value="1"/>
</dbReference>
<keyword evidence="5 7" id="KW-0067">ATP-binding</keyword>
<reference evidence="9 10" key="1">
    <citation type="submission" date="2018-08" db="EMBL/GenBank/DDBJ databases">
        <title>Genomic Encyclopedia of Type Strains, Phase IV (KMG-IV): sequencing the most valuable type-strain genomes for metagenomic binning, comparative biology and taxonomic classification.</title>
        <authorList>
            <person name="Goeker M."/>
        </authorList>
    </citation>
    <scope>NUCLEOTIDE SEQUENCE [LARGE SCALE GENOMIC DNA]</scope>
    <source>
        <strain evidence="9 10">BW863</strain>
    </source>
</reference>
<accession>A0A3D9Z5L9</accession>
<dbReference type="InterPro" id="IPR000924">
    <property type="entry name" value="Glu/Gln-tRNA-synth"/>
</dbReference>
<protein>
    <submittedName>
        <fullName evidence="9">Glutamyl-Q tRNA(Asp) synthetase</fullName>
    </submittedName>
</protein>
<dbReference type="Pfam" id="PF00749">
    <property type="entry name" value="tRNA-synt_1c"/>
    <property type="match status" value="1"/>
</dbReference>
<evidence type="ECO:0000313" key="10">
    <source>
        <dbReference type="Proteomes" id="UP000256900"/>
    </source>
</evidence>
<keyword evidence="10" id="KW-1185">Reference proteome</keyword>